<accession>A0ABS2TLH0</accession>
<feature type="domain" description="L-seryl-tRNA selenium transferase N-terminal" evidence="10">
    <location>
        <begin position="19"/>
        <end position="58"/>
    </location>
</feature>
<feature type="modified residue" description="N6-(pyridoxal phosphate)lysine" evidence="8">
    <location>
        <position position="291"/>
    </location>
</feature>
<comment type="subcellular location">
    <subcellularLocation>
        <location evidence="8">Cytoplasm</location>
    </subcellularLocation>
</comment>
<dbReference type="InterPro" id="IPR025862">
    <property type="entry name" value="SelA_trans_N_dom"/>
</dbReference>
<evidence type="ECO:0000256" key="6">
    <source>
        <dbReference type="ARBA" id="ARBA00023266"/>
    </source>
</evidence>
<dbReference type="GO" id="GO:0004125">
    <property type="term" value="F:L-seryl-tRNA(Sec) selenium transferase activity"/>
    <property type="evidence" value="ECO:0007669"/>
    <property type="project" value="UniProtKB-EC"/>
</dbReference>
<comment type="cofactor">
    <cofactor evidence="1 8">
        <name>pyridoxal 5'-phosphate</name>
        <dbReference type="ChEBI" id="CHEBI:597326"/>
    </cofactor>
</comment>
<dbReference type="Pfam" id="PF12390">
    <property type="entry name" value="Se-cys_synth_N"/>
    <property type="match status" value="1"/>
</dbReference>
<evidence type="ECO:0000256" key="2">
    <source>
        <dbReference type="ARBA" id="ARBA00022490"/>
    </source>
</evidence>
<dbReference type="SUPFAM" id="SSF53383">
    <property type="entry name" value="PLP-dependent transferases"/>
    <property type="match status" value="1"/>
</dbReference>
<feature type="compositionally biased region" description="Low complexity" evidence="9">
    <location>
        <begin position="444"/>
        <end position="466"/>
    </location>
</feature>
<dbReference type="Gene3D" id="3.40.640.10">
    <property type="entry name" value="Type I PLP-dependent aspartate aminotransferase-like (Major domain)"/>
    <property type="match status" value="1"/>
</dbReference>
<dbReference type="NCBIfam" id="TIGR00474">
    <property type="entry name" value="selA"/>
    <property type="match status" value="1"/>
</dbReference>
<gene>
    <name evidence="8" type="primary">selA</name>
    <name evidence="11" type="ORF">ITX44_06460</name>
</gene>
<keyword evidence="2 8" id="KW-0963">Cytoplasm</keyword>
<dbReference type="Pfam" id="PF03841">
    <property type="entry name" value="SelA"/>
    <property type="match status" value="1"/>
</dbReference>
<evidence type="ECO:0000256" key="4">
    <source>
        <dbReference type="ARBA" id="ARBA00022898"/>
    </source>
</evidence>
<evidence type="ECO:0000256" key="1">
    <source>
        <dbReference type="ARBA" id="ARBA00001933"/>
    </source>
</evidence>
<reference evidence="11 12" key="1">
    <citation type="submission" date="2021-01" db="EMBL/GenBank/DDBJ databases">
        <title>Streptomyces acididurans sp. nov., isolated from a peat swamp forest soil.</title>
        <authorList>
            <person name="Chantavorakit T."/>
            <person name="Duangmal K."/>
        </authorList>
    </citation>
    <scope>NUCLEOTIDE SEQUENCE [LARGE SCALE GENOMIC DNA]</scope>
    <source>
        <strain evidence="11 12">KK5PA1</strain>
    </source>
</reference>
<dbReference type="PANTHER" id="PTHR32328">
    <property type="entry name" value="L-SERYL-TRNA(SEC) SELENIUM TRANSFERASE"/>
    <property type="match status" value="1"/>
</dbReference>
<dbReference type="PANTHER" id="PTHR32328:SF0">
    <property type="entry name" value="L-SERYL-TRNA(SEC) SELENIUM TRANSFERASE"/>
    <property type="match status" value="1"/>
</dbReference>
<comment type="caution">
    <text evidence="11">The sequence shown here is derived from an EMBL/GenBank/DDBJ whole genome shotgun (WGS) entry which is preliminary data.</text>
</comment>
<comment type="pathway">
    <text evidence="8">Aminoacyl-tRNA biosynthesis; selenocysteinyl-tRNA(Sec) biosynthesis; selenocysteinyl-tRNA(Sec) from L-seryl-tRNA(Sec) (bacterial route): step 1/1.</text>
</comment>
<dbReference type="InterPro" id="IPR015424">
    <property type="entry name" value="PyrdxlP-dep_Trfase"/>
</dbReference>
<dbReference type="InterPro" id="IPR004534">
    <property type="entry name" value="SelA_trans"/>
</dbReference>
<dbReference type="EMBL" id="JADKYB010000003">
    <property type="protein sequence ID" value="MBM9504182.1"/>
    <property type="molecule type" value="Genomic_DNA"/>
</dbReference>
<keyword evidence="6 8" id="KW-0711">Selenium</keyword>
<dbReference type="RefSeq" id="WP_205356058.1">
    <property type="nucleotide sequence ID" value="NZ_JADKYB010000003.1"/>
</dbReference>
<dbReference type="Proteomes" id="UP000749040">
    <property type="component" value="Unassembled WGS sequence"/>
</dbReference>
<keyword evidence="5 8" id="KW-0648">Protein biosynthesis</keyword>
<feature type="region of interest" description="Disordered" evidence="9">
    <location>
        <begin position="443"/>
        <end position="466"/>
    </location>
</feature>
<dbReference type="Gene3D" id="3.90.1150.180">
    <property type="match status" value="1"/>
</dbReference>
<evidence type="ECO:0000256" key="9">
    <source>
        <dbReference type="SAM" id="MobiDB-lite"/>
    </source>
</evidence>
<organism evidence="11 12">
    <name type="scientific">Actinacidiphila acididurans</name>
    <dbReference type="NCBI Taxonomy" id="2784346"/>
    <lineage>
        <taxon>Bacteria</taxon>
        <taxon>Bacillati</taxon>
        <taxon>Actinomycetota</taxon>
        <taxon>Actinomycetes</taxon>
        <taxon>Kitasatosporales</taxon>
        <taxon>Streptomycetaceae</taxon>
        <taxon>Actinacidiphila</taxon>
    </lineage>
</organism>
<evidence type="ECO:0000313" key="11">
    <source>
        <dbReference type="EMBL" id="MBM9504182.1"/>
    </source>
</evidence>
<evidence type="ECO:0000256" key="3">
    <source>
        <dbReference type="ARBA" id="ARBA00022679"/>
    </source>
</evidence>
<name>A0ABS2TLH0_9ACTN</name>
<evidence type="ECO:0000256" key="5">
    <source>
        <dbReference type="ARBA" id="ARBA00022917"/>
    </source>
</evidence>
<dbReference type="EC" id="2.9.1.1" evidence="8"/>
<keyword evidence="3 8" id="KW-0808">Transferase</keyword>
<dbReference type="InterPro" id="IPR018319">
    <property type="entry name" value="SelA-like"/>
</dbReference>
<proteinExistence type="inferred from homology"/>
<evidence type="ECO:0000256" key="8">
    <source>
        <dbReference type="HAMAP-Rule" id="MF_00423"/>
    </source>
</evidence>
<keyword evidence="12" id="KW-1185">Reference proteome</keyword>
<evidence type="ECO:0000313" key="12">
    <source>
        <dbReference type="Proteomes" id="UP000749040"/>
    </source>
</evidence>
<dbReference type="InterPro" id="IPR015421">
    <property type="entry name" value="PyrdxlP-dep_Trfase_major"/>
</dbReference>
<evidence type="ECO:0000259" key="10">
    <source>
        <dbReference type="Pfam" id="PF12390"/>
    </source>
</evidence>
<protein>
    <recommendedName>
        <fullName evidence="8">L-seryl-tRNA(Sec) selenium transferase</fullName>
        <ecNumber evidence="8">2.9.1.1</ecNumber>
    </recommendedName>
    <alternativeName>
        <fullName evidence="8">Selenocysteine synthase</fullName>
        <shortName evidence="8">Sec synthase</shortName>
    </alternativeName>
    <alternativeName>
        <fullName evidence="8">Selenocysteinyl-tRNA(Sec) synthase</fullName>
    </alternativeName>
</protein>
<evidence type="ECO:0000256" key="7">
    <source>
        <dbReference type="ARBA" id="ARBA00044507"/>
    </source>
</evidence>
<dbReference type="HAMAP" id="MF_00423">
    <property type="entry name" value="SelA"/>
    <property type="match status" value="1"/>
</dbReference>
<comment type="similarity">
    <text evidence="7 8">Belongs to the SelA family.</text>
</comment>
<sequence length="466" mass="48153">MEGEPDRTRTDPDVRDDVRRHLPRTDTVLAEPRLVAAAGRLGRGLVKAVVAQVQQRARAGEFPAAEVVERVVAALPATASTLRPVLNATGVLLHTNLGRAPLSQAALDALLAAGGTTDVELDLATGLRSRRGRPAFEALLERVPAAQAAHVVNNGAAALVLAATVLARGREIVVGRGELVEIGDGFRLPDLLVSTGARLREVGTTNRTTRADYAAAVGPETGFVLKVHPSNFRVTGFTSQAGVAELAGLGVPVVADIGSGLLTPEPALPDEPDAATWLRAGADLVTASGDKLLGGPQCGLLLGRADLVERLARHPLARALRVDKLTFAALEATVRGPAPPVRLALHADPRRLRERAARLAADLRADGLDVHAVDSEAVIGGGGAPGVTLPSAALSLPASCAVLLRRATPAVLGRVESGRCLLNLRTVPEESDPTLAAAIRQVGATAAPEPAPPRTETTLAPSPTGR</sequence>
<comment type="function">
    <text evidence="8">Converts seryl-tRNA(Sec) to selenocysteinyl-tRNA(Sec) required for selenoprotein biosynthesis.</text>
</comment>
<comment type="catalytic activity">
    <reaction evidence="8">
        <text>L-seryl-tRNA(Sec) + selenophosphate + H(+) = L-selenocysteinyl-tRNA(Sec) + phosphate</text>
        <dbReference type="Rhea" id="RHEA:22728"/>
        <dbReference type="Rhea" id="RHEA-COMP:9742"/>
        <dbReference type="Rhea" id="RHEA-COMP:9743"/>
        <dbReference type="ChEBI" id="CHEBI:15378"/>
        <dbReference type="ChEBI" id="CHEBI:16144"/>
        <dbReference type="ChEBI" id="CHEBI:43474"/>
        <dbReference type="ChEBI" id="CHEBI:78533"/>
        <dbReference type="ChEBI" id="CHEBI:78573"/>
        <dbReference type="EC" id="2.9.1.1"/>
    </reaction>
</comment>
<keyword evidence="4 8" id="KW-0663">Pyridoxal phosphate</keyword>